<evidence type="ECO:0000313" key="3">
    <source>
        <dbReference type="Proteomes" id="UP000054538"/>
    </source>
</evidence>
<gene>
    <name evidence="2" type="ORF">PAXRUDRAFT_96878</name>
</gene>
<keyword evidence="3" id="KW-1185">Reference proteome</keyword>
<name>A0A0D0D2U3_9AGAM</name>
<reference evidence="2 3" key="1">
    <citation type="submission" date="2014-04" db="EMBL/GenBank/DDBJ databases">
        <authorList>
            <consortium name="DOE Joint Genome Institute"/>
            <person name="Kuo A."/>
            <person name="Kohler A."/>
            <person name="Jargeat P."/>
            <person name="Nagy L.G."/>
            <person name="Floudas D."/>
            <person name="Copeland A."/>
            <person name="Barry K.W."/>
            <person name="Cichocki N."/>
            <person name="Veneault-Fourrey C."/>
            <person name="LaButti K."/>
            <person name="Lindquist E.A."/>
            <person name="Lipzen A."/>
            <person name="Lundell T."/>
            <person name="Morin E."/>
            <person name="Murat C."/>
            <person name="Sun H."/>
            <person name="Tunlid A."/>
            <person name="Henrissat B."/>
            <person name="Grigoriev I.V."/>
            <person name="Hibbett D.S."/>
            <person name="Martin F."/>
            <person name="Nordberg H.P."/>
            <person name="Cantor M.N."/>
            <person name="Hua S.X."/>
        </authorList>
    </citation>
    <scope>NUCLEOTIDE SEQUENCE [LARGE SCALE GENOMIC DNA]</scope>
    <source>
        <strain evidence="2 3">Ve08.2h10</strain>
    </source>
</reference>
<dbReference type="HOGENOM" id="CLU_150411_0_0_1"/>
<dbReference type="InterPro" id="IPR049233">
    <property type="entry name" value="DUF6830"/>
</dbReference>
<dbReference type="Pfam" id="PF20722">
    <property type="entry name" value="DUF6830"/>
    <property type="match status" value="1"/>
</dbReference>
<dbReference type="InParanoid" id="A0A0D0D2U3"/>
<organism evidence="2 3">
    <name type="scientific">Paxillus rubicundulus Ve08.2h10</name>
    <dbReference type="NCBI Taxonomy" id="930991"/>
    <lineage>
        <taxon>Eukaryota</taxon>
        <taxon>Fungi</taxon>
        <taxon>Dikarya</taxon>
        <taxon>Basidiomycota</taxon>
        <taxon>Agaricomycotina</taxon>
        <taxon>Agaricomycetes</taxon>
        <taxon>Agaricomycetidae</taxon>
        <taxon>Boletales</taxon>
        <taxon>Paxilineae</taxon>
        <taxon>Paxillaceae</taxon>
        <taxon>Paxillus</taxon>
    </lineage>
</organism>
<protein>
    <recommendedName>
        <fullName evidence="1">DUF6830 domain-containing protein</fullName>
    </recommendedName>
</protein>
<accession>A0A0D0D2U3</accession>
<evidence type="ECO:0000259" key="1">
    <source>
        <dbReference type="Pfam" id="PF20722"/>
    </source>
</evidence>
<reference evidence="3" key="2">
    <citation type="submission" date="2015-01" db="EMBL/GenBank/DDBJ databases">
        <title>Evolutionary Origins and Diversification of the Mycorrhizal Mutualists.</title>
        <authorList>
            <consortium name="DOE Joint Genome Institute"/>
            <consortium name="Mycorrhizal Genomics Consortium"/>
            <person name="Kohler A."/>
            <person name="Kuo A."/>
            <person name="Nagy L.G."/>
            <person name="Floudas D."/>
            <person name="Copeland A."/>
            <person name="Barry K.W."/>
            <person name="Cichocki N."/>
            <person name="Veneault-Fourrey C."/>
            <person name="LaButti K."/>
            <person name="Lindquist E.A."/>
            <person name="Lipzen A."/>
            <person name="Lundell T."/>
            <person name="Morin E."/>
            <person name="Murat C."/>
            <person name="Riley R."/>
            <person name="Ohm R."/>
            <person name="Sun H."/>
            <person name="Tunlid A."/>
            <person name="Henrissat B."/>
            <person name="Grigoriev I.V."/>
            <person name="Hibbett D.S."/>
            <person name="Martin F."/>
        </authorList>
    </citation>
    <scope>NUCLEOTIDE SEQUENCE [LARGE SCALE GENOMIC DNA]</scope>
    <source>
        <strain evidence="3">Ve08.2h10</strain>
    </source>
</reference>
<dbReference type="EMBL" id="KN825635">
    <property type="protein sequence ID" value="KIK82353.1"/>
    <property type="molecule type" value="Genomic_DNA"/>
</dbReference>
<dbReference type="OrthoDB" id="2650222at2759"/>
<sequence length="104" mass="11737">VMSVTINPNHSKLNFVQAVELYLLPDFLPMLKEYICWCSNNSDIVRTLETFNILNVWYEFHVQQYSSSQASIIMPSQAVQASLPSAMFPFGNCDAVLLDTDGQS</sequence>
<feature type="domain" description="DUF6830" evidence="1">
    <location>
        <begin position="3"/>
        <end position="103"/>
    </location>
</feature>
<evidence type="ECO:0000313" key="2">
    <source>
        <dbReference type="EMBL" id="KIK82353.1"/>
    </source>
</evidence>
<proteinExistence type="predicted"/>
<dbReference type="AlphaFoldDB" id="A0A0D0D2U3"/>
<dbReference type="Proteomes" id="UP000054538">
    <property type="component" value="Unassembled WGS sequence"/>
</dbReference>
<feature type="non-terminal residue" evidence="2">
    <location>
        <position position="104"/>
    </location>
</feature>
<feature type="non-terminal residue" evidence="2">
    <location>
        <position position="1"/>
    </location>
</feature>